<dbReference type="FunFam" id="3.40.50.720:FF:000084">
    <property type="entry name" value="Short-chain dehydrogenase reductase"/>
    <property type="match status" value="1"/>
</dbReference>
<sequence length="252" mass="25727">MTEFTGLRAVVTGGASGIGRAVAERLAERGANVAVLDLDPSGVHGPLTGIRADVSDDVGVRAAVAAAAERLGGLDILVNNAGIGAVGTVEDHTDEQWHHVLDVNVVGMVRVTRAALPHLRRSAHASVVNVCSIAATAGLPQRALYSATKGAVLSLTLAMAADHVREGIRVNCVNPGTVDTPWVSRLLDGADDPEAERAALNARQPLGRLVTADEVAAAVLYLAGPSAGSVTGTALAVDGGMQGLRLRPVDRA</sequence>
<dbReference type="Proteomes" id="UP000265765">
    <property type="component" value="Chromosome"/>
</dbReference>
<dbReference type="InterPro" id="IPR036291">
    <property type="entry name" value="NAD(P)-bd_dom_sf"/>
</dbReference>
<dbReference type="PROSITE" id="PS00061">
    <property type="entry name" value="ADH_SHORT"/>
    <property type="match status" value="1"/>
</dbReference>
<dbReference type="RefSeq" id="WP_120049900.1">
    <property type="nucleotide sequence ID" value="NZ_CP032427.1"/>
</dbReference>
<dbReference type="EC" id="1.1.1.385" evidence="3"/>
<reference evidence="3 4" key="1">
    <citation type="submission" date="2018-09" db="EMBL/GenBank/DDBJ databases">
        <title>Production of Trimethoprim by Streptomyces sp. 3E-1.</title>
        <authorList>
            <person name="Kang H.J."/>
            <person name="Kim S.B."/>
        </authorList>
    </citation>
    <scope>NUCLEOTIDE SEQUENCE [LARGE SCALE GENOMIC DNA]</scope>
    <source>
        <strain evidence="3 4">3E-1</strain>
    </source>
</reference>
<dbReference type="PRINTS" id="PR00081">
    <property type="entry name" value="GDHRDH"/>
</dbReference>
<dbReference type="SUPFAM" id="SSF51735">
    <property type="entry name" value="NAD(P)-binding Rossmann-fold domains"/>
    <property type="match status" value="1"/>
</dbReference>
<evidence type="ECO:0000256" key="2">
    <source>
        <dbReference type="ARBA" id="ARBA00023002"/>
    </source>
</evidence>
<dbReference type="EMBL" id="CP032427">
    <property type="protein sequence ID" value="AYC36488.1"/>
    <property type="molecule type" value="Genomic_DNA"/>
</dbReference>
<gene>
    <name evidence="3" type="primary">bacC_2</name>
    <name evidence="3" type="ORF">DWG14_00698</name>
</gene>
<protein>
    <submittedName>
        <fullName evidence="3">Dihydroanticapsin 7-dehydrogenase</fullName>
        <ecNumber evidence="3">1.1.1.385</ecNumber>
    </submittedName>
</protein>
<proteinExistence type="inferred from homology"/>
<evidence type="ECO:0000313" key="3">
    <source>
        <dbReference type="EMBL" id="AYC36488.1"/>
    </source>
</evidence>
<organism evidence="3 4">
    <name type="scientific">Streptomyces griseorubiginosus</name>
    <dbReference type="NCBI Taxonomy" id="67304"/>
    <lineage>
        <taxon>Bacteria</taxon>
        <taxon>Bacillati</taxon>
        <taxon>Actinomycetota</taxon>
        <taxon>Actinomycetes</taxon>
        <taxon>Kitasatosporales</taxon>
        <taxon>Streptomycetaceae</taxon>
        <taxon>Streptomyces</taxon>
    </lineage>
</organism>
<name>A0AAI8KW45_9ACTN</name>
<dbReference type="PANTHER" id="PTHR43477">
    <property type="entry name" value="DIHYDROANTICAPSIN 7-DEHYDROGENASE"/>
    <property type="match status" value="1"/>
</dbReference>
<dbReference type="PANTHER" id="PTHR43477:SF1">
    <property type="entry name" value="DIHYDROANTICAPSIN 7-DEHYDROGENASE"/>
    <property type="match status" value="1"/>
</dbReference>
<keyword evidence="2 3" id="KW-0560">Oxidoreductase</keyword>
<dbReference type="Pfam" id="PF13561">
    <property type="entry name" value="adh_short_C2"/>
    <property type="match status" value="1"/>
</dbReference>
<dbReference type="CDD" id="cd05233">
    <property type="entry name" value="SDR_c"/>
    <property type="match status" value="1"/>
</dbReference>
<dbReference type="Gene3D" id="3.40.50.720">
    <property type="entry name" value="NAD(P)-binding Rossmann-like Domain"/>
    <property type="match status" value="1"/>
</dbReference>
<dbReference type="InterPro" id="IPR020904">
    <property type="entry name" value="Sc_DH/Rdtase_CS"/>
</dbReference>
<dbReference type="InterPro" id="IPR002347">
    <property type="entry name" value="SDR_fam"/>
</dbReference>
<dbReference type="AlphaFoldDB" id="A0AAI8KW45"/>
<evidence type="ECO:0000313" key="4">
    <source>
        <dbReference type="Proteomes" id="UP000265765"/>
    </source>
</evidence>
<dbReference type="InterPro" id="IPR051122">
    <property type="entry name" value="SDR_DHRS6-like"/>
</dbReference>
<evidence type="ECO:0000256" key="1">
    <source>
        <dbReference type="ARBA" id="ARBA00006484"/>
    </source>
</evidence>
<dbReference type="PRINTS" id="PR00080">
    <property type="entry name" value="SDRFAMILY"/>
</dbReference>
<dbReference type="KEGG" id="sge:DWG14_00698"/>
<accession>A0AAI8KW45</accession>
<dbReference type="GeneID" id="91279677"/>
<comment type="similarity">
    <text evidence="1">Belongs to the short-chain dehydrogenases/reductases (SDR) family.</text>
</comment>
<dbReference type="GO" id="GO:0016491">
    <property type="term" value="F:oxidoreductase activity"/>
    <property type="evidence" value="ECO:0007669"/>
    <property type="project" value="UniProtKB-KW"/>
</dbReference>